<evidence type="ECO:0000256" key="1">
    <source>
        <dbReference type="ARBA" id="ARBA00004138"/>
    </source>
</evidence>
<keyword evidence="9" id="KW-1185">Reference proteome</keyword>
<dbReference type="PANTHER" id="PTHR21490">
    <property type="entry name" value="ENKURIN-RELATED"/>
    <property type="match status" value="1"/>
</dbReference>
<comment type="subcellular location">
    <subcellularLocation>
        <location evidence="1">Cell projection</location>
        <location evidence="1">Cilium</location>
    </subcellularLocation>
    <subcellularLocation>
        <location evidence="2">Cytoplasm</location>
        <location evidence="2">Cytoskeleton</location>
    </subcellularLocation>
</comment>
<dbReference type="AlphaFoldDB" id="T1ILL9"/>
<keyword evidence="5" id="KW-0966">Cell projection</keyword>
<dbReference type="STRING" id="126957.T1ILL9"/>
<dbReference type="PANTHER" id="PTHR21490:SF2">
    <property type="entry name" value="ENKURIN DOMAIN-CONTAINING PROTEIN 1"/>
    <property type="match status" value="1"/>
</dbReference>
<dbReference type="OMA" id="DHWRKEA"/>
<proteinExistence type="predicted"/>
<keyword evidence="3" id="KW-0963">Cytoplasm</keyword>
<evidence type="ECO:0000313" key="9">
    <source>
        <dbReference type="Proteomes" id="UP000014500"/>
    </source>
</evidence>
<dbReference type="EMBL" id="JH430850">
    <property type="status" value="NOT_ANNOTATED_CDS"/>
    <property type="molecule type" value="Genomic_DNA"/>
</dbReference>
<name>T1ILL9_STRMM</name>
<dbReference type="PROSITE" id="PS51665">
    <property type="entry name" value="ENKURIN"/>
    <property type="match status" value="1"/>
</dbReference>
<keyword evidence="4" id="KW-0206">Cytoskeleton</keyword>
<dbReference type="eggNOG" id="ENOG502QU1P">
    <property type="taxonomic scope" value="Eukaryota"/>
</dbReference>
<dbReference type="InterPro" id="IPR052102">
    <property type="entry name" value="Enkurin_domain-protein"/>
</dbReference>
<dbReference type="Proteomes" id="UP000014500">
    <property type="component" value="Unassembled WGS sequence"/>
</dbReference>
<accession>T1ILL9</accession>
<evidence type="ECO:0000256" key="4">
    <source>
        <dbReference type="ARBA" id="ARBA00023212"/>
    </source>
</evidence>
<protein>
    <recommendedName>
        <fullName evidence="7">Enkurin domain-containing protein</fullName>
    </recommendedName>
</protein>
<evidence type="ECO:0000256" key="5">
    <source>
        <dbReference type="ARBA" id="ARBA00023273"/>
    </source>
</evidence>
<dbReference type="InterPro" id="IPR027012">
    <property type="entry name" value="Enkurin_dom"/>
</dbReference>
<feature type="domain" description="Enkurin" evidence="7">
    <location>
        <begin position="179"/>
        <end position="271"/>
    </location>
</feature>
<dbReference type="Pfam" id="PF13864">
    <property type="entry name" value="Enkurin"/>
    <property type="match status" value="1"/>
</dbReference>
<organism evidence="8 9">
    <name type="scientific">Strigamia maritima</name>
    <name type="common">European centipede</name>
    <name type="synonym">Geophilus maritimus</name>
    <dbReference type="NCBI Taxonomy" id="126957"/>
    <lineage>
        <taxon>Eukaryota</taxon>
        <taxon>Metazoa</taxon>
        <taxon>Ecdysozoa</taxon>
        <taxon>Arthropoda</taxon>
        <taxon>Myriapoda</taxon>
        <taxon>Chilopoda</taxon>
        <taxon>Pleurostigmophora</taxon>
        <taxon>Geophilomorpha</taxon>
        <taxon>Linotaeniidae</taxon>
        <taxon>Strigamia</taxon>
    </lineage>
</organism>
<dbReference type="GO" id="GO:0005881">
    <property type="term" value="C:cytoplasmic microtubule"/>
    <property type="evidence" value="ECO:0007669"/>
    <property type="project" value="TreeGrafter"/>
</dbReference>
<reference evidence="8" key="2">
    <citation type="submission" date="2015-02" db="UniProtKB">
        <authorList>
            <consortium name="EnsemblMetazoa"/>
        </authorList>
    </citation>
    <scope>IDENTIFICATION</scope>
</reference>
<dbReference type="GO" id="GO:0005929">
    <property type="term" value="C:cilium"/>
    <property type="evidence" value="ECO:0007669"/>
    <property type="project" value="UniProtKB-SubCell"/>
</dbReference>
<dbReference type="PhylomeDB" id="T1ILL9"/>
<evidence type="ECO:0000259" key="7">
    <source>
        <dbReference type="PROSITE" id="PS51665"/>
    </source>
</evidence>
<evidence type="ECO:0000256" key="6">
    <source>
        <dbReference type="SAM" id="Coils"/>
    </source>
</evidence>
<sequence>MSVSSFRSNSTVNDLLDNIQAQATYPYFKHRIQSRDFARENVIKIRQLSASNKPKKQLQPLKADWKIQNSKYDHVKPKISTFLHSTSRQIEKLDENSIKNEEIVPKLRLNLENEDPRSRRPSSSSIENCAIVKSYVKQNAAKAKFTPLKRCNSASDLDAKRNEYMPGFVPKYLIERKKEIFREKERERERKNENKKKEIYPNGHVLMSQEERLDTLKQMKEHEEKLVKKLASMPICMNTLRLRREKEQIEQQLVKLEEGIKIFSRPKNCESPLGLRANALFTAL</sequence>
<keyword evidence="6" id="KW-0175">Coiled coil</keyword>
<dbReference type="EnsemblMetazoa" id="SMAR001852-RA">
    <property type="protein sequence ID" value="SMAR001852-PA"/>
    <property type="gene ID" value="SMAR001852"/>
</dbReference>
<evidence type="ECO:0000256" key="3">
    <source>
        <dbReference type="ARBA" id="ARBA00022490"/>
    </source>
</evidence>
<dbReference type="HOGENOM" id="CLU_981145_0_0_1"/>
<evidence type="ECO:0000313" key="8">
    <source>
        <dbReference type="EnsemblMetazoa" id="SMAR001852-PA"/>
    </source>
</evidence>
<reference evidence="9" key="1">
    <citation type="submission" date="2011-05" db="EMBL/GenBank/DDBJ databases">
        <authorList>
            <person name="Richards S.R."/>
            <person name="Qu J."/>
            <person name="Jiang H."/>
            <person name="Jhangiani S.N."/>
            <person name="Agravi P."/>
            <person name="Goodspeed R."/>
            <person name="Gross S."/>
            <person name="Mandapat C."/>
            <person name="Jackson L."/>
            <person name="Mathew T."/>
            <person name="Pu L."/>
            <person name="Thornton R."/>
            <person name="Saada N."/>
            <person name="Wilczek-Boney K.B."/>
            <person name="Lee S."/>
            <person name="Kovar C."/>
            <person name="Wu Y."/>
            <person name="Scherer S.E."/>
            <person name="Worley K.C."/>
            <person name="Muzny D.M."/>
            <person name="Gibbs R."/>
        </authorList>
    </citation>
    <scope>NUCLEOTIDE SEQUENCE</scope>
    <source>
        <strain evidence="9">Brora</strain>
    </source>
</reference>
<evidence type="ECO:0000256" key="2">
    <source>
        <dbReference type="ARBA" id="ARBA00004245"/>
    </source>
</evidence>
<feature type="coiled-coil region" evidence="6">
    <location>
        <begin position="174"/>
        <end position="259"/>
    </location>
</feature>